<name>A0A0A2IEA1_PENEN</name>
<dbReference type="InterPro" id="IPR007308">
    <property type="entry name" value="Rtr1/RPAP2_dom"/>
</dbReference>
<dbReference type="GO" id="GO:0008270">
    <property type="term" value="F:zinc ion binding"/>
    <property type="evidence" value="ECO:0007669"/>
    <property type="project" value="UniProtKB-KW"/>
</dbReference>
<comment type="similarity">
    <text evidence="2 11 12">Belongs to the RPAP2 family.</text>
</comment>
<evidence type="ECO:0000256" key="9">
    <source>
        <dbReference type="ARBA" id="ARBA00047761"/>
    </source>
</evidence>
<evidence type="ECO:0000256" key="4">
    <source>
        <dbReference type="ARBA" id="ARBA00022771"/>
    </source>
</evidence>
<dbReference type="RefSeq" id="XP_016594044.1">
    <property type="nucleotide sequence ID" value="XM_016746768.1"/>
</dbReference>
<dbReference type="Pfam" id="PF04181">
    <property type="entry name" value="RPAP2_Rtr1"/>
    <property type="match status" value="1"/>
</dbReference>
<comment type="catalytic activity">
    <reaction evidence="10 12">
        <text>O-phospho-L-threonyl-[protein] + H2O = L-threonyl-[protein] + phosphate</text>
        <dbReference type="Rhea" id="RHEA:47004"/>
        <dbReference type="Rhea" id="RHEA-COMP:11060"/>
        <dbReference type="Rhea" id="RHEA-COMP:11605"/>
        <dbReference type="ChEBI" id="CHEBI:15377"/>
        <dbReference type="ChEBI" id="CHEBI:30013"/>
        <dbReference type="ChEBI" id="CHEBI:43474"/>
        <dbReference type="ChEBI" id="CHEBI:61977"/>
        <dbReference type="EC" id="3.1.3.16"/>
    </reaction>
</comment>
<dbReference type="PANTHER" id="PTHR14732">
    <property type="entry name" value="RNA POLYMERASE II SUBUNIT B1 CTD PHOSPHATASE RPAP2-RELATED"/>
    <property type="match status" value="1"/>
</dbReference>
<sequence>MAQQGPSHPLKTSLPETYAAVNAQQPPPSYSYPTQEEQDKYLEGRPGATQKHLEVALEHAQQIQTQKDAEDVILNRILELLELPSSSTADPAAPSLEDTVKLKYSLAPFRPSDYDNLILERNFEDLCGYALCPHKHRKQNNGPQGGFQFKYGPKGSGPGGRGRSVDIVSQDRVEKWCSDACAERALWIRVQLSEKPVWERRAGDTRGTTILLLEEARAKRLKAPAATSSVSSVVNDLQSMGLGNRDRSRELALERGDTSIIRPDGRVNVDIRENQRGSQQVASAPQMRPEDATGGSIEGYVPRERRDVDQDGDIDLLDQI</sequence>
<evidence type="ECO:0000256" key="5">
    <source>
        <dbReference type="ARBA" id="ARBA00022801"/>
    </source>
</evidence>
<dbReference type="HOGENOM" id="CLU_049331_2_0_1"/>
<dbReference type="STRING" id="27334.A0A0A2IEA1"/>
<comment type="catalytic activity">
    <reaction evidence="9 12">
        <text>O-phospho-L-seryl-[protein] + H2O = L-seryl-[protein] + phosphate</text>
        <dbReference type="Rhea" id="RHEA:20629"/>
        <dbReference type="Rhea" id="RHEA-COMP:9863"/>
        <dbReference type="Rhea" id="RHEA-COMP:11604"/>
        <dbReference type="ChEBI" id="CHEBI:15377"/>
        <dbReference type="ChEBI" id="CHEBI:29999"/>
        <dbReference type="ChEBI" id="CHEBI:43474"/>
        <dbReference type="ChEBI" id="CHEBI:83421"/>
        <dbReference type="EC" id="3.1.3.16"/>
    </reaction>
</comment>
<dbReference type="VEuPathDB" id="FungiDB:PEXP_104930"/>
<dbReference type="InterPro" id="IPR038534">
    <property type="entry name" value="Rtr1/RPAP2_sf"/>
</dbReference>
<dbReference type="AlphaFoldDB" id="A0A0A2IEA1"/>
<keyword evidence="7 12" id="KW-0904">Protein phosphatase</keyword>
<keyword evidence="4 12" id="KW-0863">Zinc-finger</keyword>
<evidence type="ECO:0000256" key="8">
    <source>
        <dbReference type="ARBA" id="ARBA00023242"/>
    </source>
</evidence>
<evidence type="ECO:0000256" key="6">
    <source>
        <dbReference type="ARBA" id="ARBA00022833"/>
    </source>
</evidence>
<proteinExistence type="inferred from homology"/>
<keyword evidence="16" id="KW-1185">Reference proteome</keyword>
<evidence type="ECO:0000256" key="10">
    <source>
        <dbReference type="ARBA" id="ARBA00048336"/>
    </source>
</evidence>
<reference evidence="15 16" key="1">
    <citation type="journal article" date="2015" name="Mol. Plant Microbe Interact.">
        <title>Genome, transcriptome, and functional analyses of Penicillium expansum provide new insights into secondary metabolism and pathogenicity.</title>
        <authorList>
            <person name="Ballester A.R."/>
            <person name="Marcet-Houben M."/>
            <person name="Levin E."/>
            <person name="Sela N."/>
            <person name="Selma-Lazaro C."/>
            <person name="Carmona L."/>
            <person name="Wisniewski M."/>
            <person name="Droby S."/>
            <person name="Gonzalez-Candelas L."/>
            <person name="Gabaldon T."/>
        </authorList>
    </citation>
    <scope>NUCLEOTIDE SEQUENCE [LARGE SCALE GENOMIC DNA]</scope>
    <source>
        <strain evidence="15 16">MD-8</strain>
    </source>
</reference>
<evidence type="ECO:0000256" key="1">
    <source>
        <dbReference type="ARBA" id="ARBA00004123"/>
    </source>
</evidence>
<dbReference type="EC" id="3.1.3.16" evidence="12"/>
<feature type="region of interest" description="Disordered" evidence="13">
    <location>
        <begin position="141"/>
        <end position="164"/>
    </location>
</feature>
<keyword evidence="3 12" id="KW-0479">Metal-binding</keyword>
<comment type="subcellular location">
    <subcellularLocation>
        <location evidence="1 12">Nucleus</location>
    </subcellularLocation>
</comment>
<evidence type="ECO:0000256" key="12">
    <source>
        <dbReference type="RuleBase" id="RU367080"/>
    </source>
</evidence>
<dbReference type="EMBL" id="JQFZ01000311">
    <property type="protein sequence ID" value="KGO51032.1"/>
    <property type="molecule type" value="Genomic_DNA"/>
</dbReference>
<evidence type="ECO:0000256" key="11">
    <source>
        <dbReference type="PROSITE-ProRule" id="PRU00812"/>
    </source>
</evidence>
<keyword evidence="8 12" id="KW-0539">Nucleus</keyword>
<evidence type="ECO:0000313" key="15">
    <source>
        <dbReference type="EMBL" id="KGO51032.1"/>
    </source>
</evidence>
<dbReference type="GO" id="GO:0043175">
    <property type="term" value="F:RNA polymerase core enzyme binding"/>
    <property type="evidence" value="ECO:0007669"/>
    <property type="project" value="UniProtKB-UniRule"/>
</dbReference>
<evidence type="ECO:0000313" key="16">
    <source>
        <dbReference type="Proteomes" id="UP000030143"/>
    </source>
</evidence>
<feature type="domain" description="RTR1-type" evidence="14">
    <location>
        <begin position="104"/>
        <end position="201"/>
    </location>
</feature>
<keyword evidence="6 12" id="KW-0862">Zinc</keyword>
<evidence type="ECO:0000256" key="13">
    <source>
        <dbReference type="SAM" id="MobiDB-lite"/>
    </source>
</evidence>
<feature type="region of interest" description="Disordered" evidence="13">
    <location>
        <begin position="1"/>
        <end position="47"/>
    </location>
</feature>
<feature type="compositionally biased region" description="Acidic residues" evidence="13">
    <location>
        <begin position="310"/>
        <end position="320"/>
    </location>
</feature>
<accession>A0A0A2IEA1</accession>
<comment type="function">
    <text evidence="12">Putative RNA polymerase II subunit B1 C-terminal domain (CTD) phosphatase involved in RNA polymerase II transcription regulation.</text>
</comment>
<evidence type="ECO:0000259" key="14">
    <source>
        <dbReference type="PROSITE" id="PS51479"/>
    </source>
</evidence>
<gene>
    <name evidence="15" type="ORF">PEX2_094980</name>
</gene>
<organism evidence="15 16">
    <name type="scientific">Penicillium expansum</name>
    <name type="common">Blue mold rot fungus</name>
    <dbReference type="NCBI Taxonomy" id="27334"/>
    <lineage>
        <taxon>Eukaryota</taxon>
        <taxon>Fungi</taxon>
        <taxon>Dikarya</taxon>
        <taxon>Ascomycota</taxon>
        <taxon>Pezizomycotina</taxon>
        <taxon>Eurotiomycetes</taxon>
        <taxon>Eurotiomycetidae</taxon>
        <taxon>Eurotiales</taxon>
        <taxon>Aspergillaceae</taxon>
        <taxon>Penicillium</taxon>
    </lineage>
</organism>
<dbReference type="PANTHER" id="PTHR14732:SF0">
    <property type="entry name" value="RNA POLYMERASE II SUBUNIT B1 CTD PHOSPHATASE RPAP2-RELATED"/>
    <property type="match status" value="1"/>
</dbReference>
<dbReference type="InterPro" id="IPR039693">
    <property type="entry name" value="Rtr1/RPAP2"/>
</dbReference>
<dbReference type="Proteomes" id="UP000030143">
    <property type="component" value="Unassembled WGS sequence"/>
</dbReference>
<dbReference type="GO" id="GO:0005634">
    <property type="term" value="C:nucleus"/>
    <property type="evidence" value="ECO:0007669"/>
    <property type="project" value="UniProtKB-SubCell"/>
</dbReference>
<feature type="region of interest" description="Disordered" evidence="13">
    <location>
        <begin position="273"/>
        <end position="320"/>
    </location>
</feature>
<comment type="caution">
    <text evidence="15">The sequence shown here is derived from an EMBL/GenBank/DDBJ whole genome shotgun (WGS) entry which is preliminary data.</text>
</comment>
<dbReference type="Gene3D" id="1.25.40.820">
    <property type="match status" value="1"/>
</dbReference>
<dbReference type="PhylomeDB" id="A0A0A2IEA1"/>
<evidence type="ECO:0000256" key="7">
    <source>
        <dbReference type="ARBA" id="ARBA00022912"/>
    </source>
</evidence>
<dbReference type="PROSITE" id="PS51479">
    <property type="entry name" value="ZF_RTR1"/>
    <property type="match status" value="1"/>
</dbReference>
<protein>
    <recommendedName>
        <fullName evidence="12">RNA polymerase II subunit B1 CTD phosphatase RPAP2 homolog</fullName>
        <ecNumber evidence="12">3.1.3.16</ecNumber>
    </recommendedName>
</protein>
<dbReference type="GeneID" id="27682188"/>
<evidence type="ECO:0000256" key="3">
    <source>
        <dbReference type="ARBA" id="ARBA00022723"/>
    </source>
</evidence>
<keyword evidence="5 12" id="KW-0378">Hydrolase</keyword>
<dbReference type="GO" id="GO:0005737">
    <property type="term" value="C:cytoplasm"/>
    <property type="evidence" value="ECO:0007669"/>
    <property type="project" value="TreeGrafter"/>
</dbReference>
<dbReference type="OrthoDB" id="2590500at2759"/>
<dbReference type="GO" id="GO:0008420">
    <property type="term" value="F:RNA polymerase II CTD heptapeptide repeat phosphatase activity"/>
    <property type="evidence" value="ECO:0007669"/>
    <property type="project" value="UniProtKB-UniRule"/>
</dbReference>
<evidence type="ECO:0000256" key="2">
    <source>
        <dbReference type="ARBA" id="ARBA00005676"/>
    </source>
</evidence>